<reference evidence="3" key="1">
    <citation type="submission" date="2015-09" db="EMBL/GenBank/DDBJ databases">
        <authorList>
            <person name="Fill T.P."/>
            <person name="Baretta J.F."/>
            <person name="de Almeida L.G."/>
            <person name="Rocha M."/>
            <person name="de Souza D.H."/>
            <person name="Malavazi I."/>
            <person name="Cerdeira L.T."/>
            <person name="Hong H."/>
            <person name="Samborskyy M."/>
            <person name="de Vasconcelos A.T."/>
            <person name="Leadlay P."/>
            <person name="Rodrigues-Filho E."/>
        </authorList>
    </citation>
    <scope>NUCLEOTIDE SEQUENCE [LARGE SCALE GENOMIC DNA]</scope>
    <source>
        <strain evidence="3">LaBioMMi 136</strain>
    </source>
</reference>
<dbReference type="EMBL" id="LJBN01000195">
    <property type="protein sequence ID" value="OOQ83529.1"/>
    <property type="molecule type" value="Genomic_DNA"/>
</dbReference>
<feature type="transmembrane region" description="Helical" evidence="1">
    <location>
        <begin position="49"/>
        <end position="70"/>
    </location>
</feature>
<proteinExistence type="predicted"/>
<evidence type="ECO:0000256" key="1">
    <source>
        <dbReference type="SAM" id="Phobius"/>
    </source>
</evidence>
<accession>A0A1S9RDC9</accession>
<feature type="transmembrane region" description="Helical" evidence="1">
    <location>
        <begin position="82"/>
        <end position="99"/>
    </location>
</feature>
<keyword evidence="1" id="KW-1133">Transmembrane helix</keyword>
<gene>
    <name evidence="2" type="ORF">PEBR_34482</name>
</gene>
<name>A0A1S9RDC9_PENBI</name>
<protein>
    <submittedName>
        <fullName evidence="2">Uncharacterized protein</fullName>
    </submittedName>
</protein>
<sequence>MLTAENYFISLSVVATLLLWGVSLWNGTVLELILTVWRGHFEDGTPFQASYTGLFLLDFPIGLLVAFFYYGTNGSHPGYQVFLIDAYSTLQSAFVWLYIESYRPGAKPYAVSRPILWGLLWQAAGAAISLPLFYYHHLKWISKIGIHKIGAPDSTSASTLSFSFLLGAVAPAVIGMLPTWGHRDPILHQKILAAWQPDPVWVSMFQVIFVAILSQIRPPSTNKPPTRRHGVYWAYSLAALSSTIGHLYTWSVILRSSALELGWGRIYIPDPFHGPPDATALLAKGPWLFLQYDLIIIALSSLSWAYVVACRTSHSQSSVKFVLPLLLVIGQIIFGAGATVSLVLLWREAMMERAEEPNEERSPRKIK</sequence>
<feature type="transmembrane region" description="Helical" evidence="1">
    <location>
        <begin position="321"/>
        <end position="346"/>
    </location>
</feature>
<feature type="transmembrane region" description="Helical" evidence="1">
    <location>
        <begin position="200"/>
        <end position="218"/>
    </location>
</feature>
<keyword evidence="1" id="KW-0812">Transmembrane</keyword>
<feature type="transmembrane region" description="Helical" evidence="1">
    <location>
        <begin position="230"/>
        <end position="253"/>
    </location>
</feature>
<evidence type="ECO:0000313" key="3">
    <source>
        <dbReference type="Proteomes" id="UP000190744"/>
    </source>
</evidence>
<dbReference type="AlphaFoldDB" id="A0A1S9RDC9"/>
<organism evidence="2 3">
    <name type="scientific">Penicillium brasilianum</name>
    <dbReference type="NCBI Taxonomy" id="104259"/>
    <lineage>
        <taxon>Eukaryota</taxon>
        <taxon>Fungi</taxon>
        <taxon>Dikarya</taxon>
        <taxon>Ascomycota</taxon>
        <taxon>Pezizomycotina</taxon>
        <taxon>Eurotiomycetes</taxon>
        <taxon>Eurotiomycetidae</taxon>
        <taxon>Eurotiales</taxon>
        <taxon>Aspergillaceae</taxon>
        <taxon>Penicillium</taxon>
    </lineage>
</organism>
<comment type="caution">
    <text evidence="2">The sequence shown here is derived from an EMBL/GenBank/DDBJ whole genome shotgun (WGS) entry which is preliminary data.</text>
</comment>
<feature type="transmembrane region" description="Helical" evidence="1">
    <location>
        <begin position="289"/>
        <end position="309"/>
    </location>
</feature>
<feature type="transmembrane region" description="Helical" evidence="1">
    <location>
        <begin position="119"/>
        <end position="138"/>
    </location>
</feature>
<keyword evidence="1" id="KW-0472">Membrane</keyword>
<feature type="transmembrane region" description="Helical" evidence="1">
    <location>
        <begin position="159"/>
        <end position="180"/>
    </location>
</feature>
<dbReference type="Proteomes" id="UP000190744">
    <property type="component" value="Unassembled WGS sequence"/>
</dbReference>
<evidence type="ECO:0000313" key="2">
    <source>
        <dbReference type="EMBL" id="OOQ83529.1"/>
    </source>
</evidence>
<feature type="transmembrane region" description="Helical" evidence="1">
    <location>
        <begin position="7"/>
        <end position="29"/>
    </location>
</feature>